<dbReference type="OrthoDB" id="448232at2759"/>
<dbReference type="EMBL" id="CAMXCT020003347">
    <property type="protein sequence ID" value="CAL1157395.1"/>
    <property type="molecule type" value="Genomic_DNA"/>
</dbReference>
<name>A0A9P1D6U2_9DINO</name>
<feature type="region of interest" description="Disordered" evidence="1">
    <location>
        <begin position="299"/>
        <end position="365"/>
    </location>
</feature>
<sequence length="402" mass="44333">MSLFGRWSELAQFQTVRAVRTHFGVGDDHWACFTRTVGDFQDDLRVLAAFPRTGLLAGVSQSQFPDGTGLTPVQATQIGLVWRLARRVIAHGSGMDETEFQDIDPWQETNASTTARQSPPSSGVKEKVLKMSTLIDQSDESELLPPGSSEINAWLQNYHAVMGAMPEEAEEPSPNQLAALSKRVFRDDAPPYVDFAVFGPYERKLTKVQKCRIYTPLGDGTYLQRDLPGLQPIKAGLGRQVPRDWDQRSPWSCLFIQLAKDDAYWAEKVHIPASAWVAAGAKGQPVVATEAAVKAHVPGLQDTVPLEDDSPDSRKRQANRDRKQARKRRFQSDMEELRKLRGKGKSKSKDQAGTPPCFSWASGSGVCGDLPPGSECKGPVKRAHKCRKCLSPAHKDADCPKA</sequence>
<reference evidence="3" key="2">
    <citation type="submission" date="2024-04" db="EMBL/GenBank/DDBJ databases">
        <authorList>
            <person name="Chen Y."/>
            <person name="Shah S."/>
            <person name="Dougan E. K."/>
            <person name="Thang M."/>
            <person name="Chan C."/>
        </authorList>
    </citation>
    <scope>NUCLEOTIDE SEQUENCE [LARGE SCALE GENOMIC DNA]</scope>
</reference>
<dbReference type="EMBL" id="CAMXCT010003347">
    <property type="protein sequence ID" value="CAI4004020.1"/>
    <property type="molecule type" value="Genomic_DNA"/>
</dbReference>
<feature type="region of interest" description="Disordered" evidence="1">
    <location>
        <begin position="99"/>
        <end position="123"/>
    </location>
</feature>
<gene>
    <name evidence="2" type="ORF">C1SCF055_LOCUS29838</name>
</gene>
<evidence type="ECO:0000313" key="3">
    <source>
        <dbReference type="EMBL" id="CAL1157395.1"/>
    </source>
</evidence>
<protein>
    <submittedName>
        <fullName evidence="2">Uncharacterized protein</fullName>
    </submittedName>
</protein>
<evidence type="ECO:0000313" key="2">
    <source>
        <dbReference type="EMBL" id="CAI4004020.1"/>
    </source>
</evidence>
<feature type="compositionally biased region" description="Polar residues" evidence="1">
    <location>
        <begin position="107"/>
        <end position="121"/>
    </location>
</feature>
<comment type="caution">
    <text evidence="2">The sequence shown here is derived from an EMBL/GenBank/DDBJ whole genome shotgun (WGS) entry which is preliminary data.</text>
</comment>
<proteinExistence type="predicted"/>
<dbReference type="EMBL" id="CAMXCT030003347">
    <property type="protein sequence ID" value="CAL4791332.1"/>
    <property type="molecule type" value="Genomic_DNA"/>
</dbReference>
<reference evidence="2" key="1">
    <citation type="submission" date="2022-10" db="EMBL/GenBank/DDBJ databases">
        <authorList>
            <person name="Chen Y."/>
            <person name="Dougan E. K."/>
            <person name="Chan C."/>
            <person name="Rhodes N."/>
            <person name="Thang M."/>
        </authorList>
    </citation>
    <scope>NUCLEOTIDE SEQUENCE</scope>
</reference>
<accession>A0A9P1D6U2</accession>
<keyword evidence="4" id="KW-1185">Reference proteome</keyword>
<evidence type="ECO:0000313" key="4">
    <source>
        <dbReference type="Proteomes" id="UP001152797"/>
    </source>
</evidence>
<evidence type="ECO:0000256" key="1">
    <source>
        <dbReference type="SAM" id="MobiDB-lite"/>
    </source>
</evidence>
<feature type="compositionally biased region" description="Basic and acidic residues" evidence="1">
    <location>
        <begin position="311"/>
        <end position="322"/>
    </location>
</feature>
<dbReference type="Proteomes" id="UP001152797">
    <property type="component" value="Unassembled WGS sequence"/>
</dbReference>
<feature type="compositionally biased region" description="Basic and acidic residues" evidence="1">
    <location>
        <begin position="330"/>
        <end position="339"/>
    </location>
</feature>
<dbReference type="AlphaFoldDB" id="A0A9P1D6U2"/>
<organism evidence="2">
    <name type="scientific">Cladocopium goreaui</name>
    <dbReference type="NCBI Taxonomy" id="2562237"/>
    <lineage>
        <taxon>Eukaryota</taxon>
        <taxon>Sar</taxon>
        <taxon>Alveolata</taxon>
        <taxon>Dinophyceae</taxon>
        <taxon>Suessiales</taxon>
        <taxon>Symbiodiniaceae</taxon>
        <taxon>Cladocopium</taxon>
    </lineage>
</organism>